<dbReference type="InterPro" id="IPR050300">
    <property type="entry name" value="GDXG_lipolytic_enzyme"/>
</dbReference>
<dbReference type="Gene3D" id="3.40.50.1820">
    <property type="entry name" value="alpha/beta hydrolase"/>
    <property type="match status" value="1"/>
</dbReference>
<comment type="caution">
    <text evidence="3">The sequence shown here is derived from an EMBL/GenBank/DDBJ whole genome shotgun (WGS) entry which is preliminary data.</text>
</comment>
<proteinExistence type="predicted"/>
<dbReference type="Proteomes" id="UP001586593">
    <property type="component" value="Unassembled WGS sequence"/>
</dbReference>
<evidence type="ECO:0000256" key="1">
    <source>
        <dbReference type="ARBA" id="ARBA00022801"/>
    </source>
</evidence>
<evidence type="ECO:0000313" key="4">
    <source>
        <dbReference type="Proteomes" id="UP001586593"/>
    </source>
</evidence>
<organism evidence="3 4">
    <name type="scientific">Phialemonium thermophilum</name>
    <dbReference type="NCBI Taxonomy" id="223376"/>
    <lineage>
        <taxon>Eukaryota</taxon>
        <taxon>Fungi</taxon>
        <taxon>Dikarya</taxon>
        <taxon>Ascomycota</taxon>
        <taxon>Pezizomycotina</taxon>
        <taxon>Sordariomycetes</taxon>
        <taxon>Sordariomycetidae</taxon>
        <taxon>Cephalothecales</taxon>
        <taxon>Cephalothecaceae</taxon>
        <taxon>Phialemonium</taxon>
    </lineage>
</organism>
<protein>
    <recommendedName>
        <fullName evidence="2">Alpha/beta hydrolase fold-3 domain-containing protein</fullName>
    </recommendedName>
</protein>
<dbReference type="SUPFAM" id="SSF53474">
    <property type="entry name" value="alpha/beta-Hydrolases"/>
    <property type="match status" value="1"/>
</dbReference>
<dbReference type="InterPro" id="IPR029058">
    <property type="entry name" value="AB_hydrolase_fold"/>
</dbReference>
<keyword evidence="4" id="KW-1185">Reference proteome</keyword>
<sequence>MSSTDGRTAYPKSVAPLLPIYKRVWYAVTVFILQKLILLPLLTLRNYRLDYTVRKSSPDIVKKYACRPRLPIRVFIPSSYDRTSSQRLPTVFTVHGGGFVLGCPEDNDDWNRTFCDMHSVLVVALNYAKAPTNCFPGPVHDVESLFHAALADVSLPIDPHRLAMLGFSAGGNLILATAQLPSMLHKAADGSSSSSLAALVPIYPVVDFTVSHEEKAAAGRRRYKPQLGGFRGRTRDYLTAMAERFDWAYIPAGHDLRDPLLSPVFAQAEALPKNVFMIACELDMLAHEAWRLVCRLAGREVSGKMVGREELSPPGSLILDDPRFHFEERRRGGNYKWLLVPDSVHGFDQEMDQIARDEEMTKDAKVRRGKMQRLIGDWLFAGPFLRAGEVKTPMKAV</sequence>
<gene>
    <name evidence="3" type="ORF">VTK73DRAFT_4690</name>
</gene>
<feature type="domain" description="Alpha/beta hydrolase fold-3" evidence="2">
    <location>
        <begin position="92"/>
        <end position="302"/>
    </location>
</feature>
<evidence type="ECO:0000313" key="3">
    <source>
        <dbReference type="EMBL" id="KAL1866456.1"/>
    </source>
</evidence>
<name>A0ABR3WSQ2_9PEZI</name>
<reference evidence="3 4" key="1">
    <citation type="journal article" date="2024" name="Commun. Biol.">
        <title>Comparative genomic analysis of thermophilic fungi reveals convergent evolutionary adaptations and gene losses.</title>
        <authorList>
            <person name="Steindorff A.S."/>
            <person name="Aguilar-Pontes M.V."/>
            <person name="Robinson A.J."/>
            <person name="Andreopoulos B."/>
            <person name="LaButti K."/>
            <person name="Kuo A."/>
            <person name="Mondo S."/>
            <person name="Riley R."/>
            <person name="Otillar R."/>
            <person name="Haridas S."/>
            <person name="Lipzen A."/>
            <person name="Grimwood J."/>
            <person name="Schmutz J."/>
            <person name="Clum A."/>
            <person name="Reid I.D."/>
            <person name="Moisan M.C."/>
            <person name="Butler G."/>
            <person name="Nguyen T.T.M."/>
            <person name="Dewar K."/>
            <person name="Conant G."/>
            <person name="Drula E."/>
            <person name="Henrissat B."/>
            <person name="Hansel C."/>
            <person name="Singer S."/>
            <person name="Hutchinson M.I."/>
            <person name="de Vries R.P."/>
            <person name="Natvig D.O."/>
            <person name="Powell A.J."/>
            <person name="Tsang A."/>
            <person name="Grigoriev I.V."/>
        </authorList>
    </citation>
    <scope>NUCLEOTIDE SEQUENCE [LARGE SCALE GENOMIC DNA]</scope>
    <source>
        <strain evidence="3 4">ATCC 24622</strain>
    </source>
</reference>
<evidence type="ECO:0000259" key="2">
    <source>
        <dbReference type="Pfam" id="PF07859"/>
    </source>
</evidence>
<dbReference type="PANTHER" id="PTHR48081:SF8">
    <property type="entry name" value="ALPHA_BETA HYDROLASE FOLD-3 DOMAIN-CONTAINING PROTEIN-RELATED"/>
    <property type="match status" value="1"/>
</dbReference>
<accession>A0ABR3WSQ2</accession>
<dbReference type="Pfam" id="PF07859">
    <property type="entry name" value="Abhydrolase_3"/>
    <property type="match status" value="1"/>
</dbReference>
<dbReference type="PANTHER" id="PTHR48081">
    <property type="entry name" value="AB HYDROLASE SUPERFAMILY PROTEIN C4A8.06C"/>
    <property type="match status" value="1"/>
</dbReference>
<keyword evidence="1" id="KW-0378">Hydrolase</keyword>
<dbReference type="InterPro" id="IPR013094">
    <property type="entry name" value="AB_hydrolase_3"/>
</dbReference>
<dbReference type="EMBL" id="JAZHXJ010000264">
    <property type="protein sequence ID" value="KAL1866456.1"/>
    <property type="molecule type" value="Genomic_DNA"/>
</dbReference>